<keyword evidence="1" id="KW-0175">Coiled coil</keyword>
<sequence>MGNSEVTLNFKTLSKKQFQLTFNASETLEVVKEKVAVHEHLLASTVKLVYQGKELTESTKTLQELGFDPNISIIVVGKKTKLQTQTTNNASSPSNVNNNITQIEEQIQKSTPTKEEITLSKINEIQQRAENLEQEVKSLKDKREELGEKKYIFEKKKCDEYLTLCLIDLDGINVEGNEELRKKRRTTIVFIQSVQSFIESNL</sequence>
<protein>
    <recommendedName>
        <fullName evidence="6">Ubiquitin-like domain-containing protein</fullName>
    </recommendedName>
</protein>
<dbReference type="Gene3D" id="1.20.58.120">
    <property type="entry name" value="BAG domain"/>
    <property type="match status" value="1"/>
</dbReference>
<dbReference type="OMA" id="TTIVFIQ"/>
<dbReference type="Gene3D" id="3.10.20.90">
    <property type="entry name" value="Phosphatidylinositol 3-kinase Catalytic Subunit, Chain A, domain 1"/>
    <property type="match status" value="1"/>
</dbReference>
<dbReference type="SUPFAM" id="SSF54236">
    <property type="entry name" value="Ubiquitin-like"/>
    <property type="match status" value="1"/>
</dbReference>
<reference evidence="4 5" key="1">
    <citation type="journal article" date="2019" name="Sci. Rep.">
        <title>Nanopore sequencing improves the draft genome of the human pathogenic amoeba Naegleria fowleri.</title>
        <authorList>
            <person name="Liechti N."/>
            <person name="Schurch N."/>
            <person name="Bruggmann R."/>
            <person name="Wittwer M."/>
        </authorList>
    </citation>
    <scope>NUCLEOTIDE SEQUENCE [LARGE SCALE GENOMIC DNA]</scope>
    <source>
        <strain evidence="4 5">ATCC 30894</strain>
    </source>
</reference>
<gene>
    <name evidence="4" type="ORF">FDP41_001055</name>
</gene>
<dbReference type="VEuPathDB" id="AmoebaDB:NfTy_049690"/>
<keyword evidence="5" id="KW-1185">Reference proteome</keyword>
<name>A0A6A5BZB4_NAEFO</name>
<dbReference type="SMART" id="SM00213">
    <property type="entry name" value="UBQ"/>
    <property type="match status" value="1"/>
</dbReference>
<accession>A0A6A5BZB4</accession>
<dbReference type="AlphaFoldDB" id="A0A6A5BZB4"/>
<proteinExistence type="predicted"/>
<dbReference type="InterPro" id="IPR000626">
    <property type="entry name" value="Ubiquitin-like_dom"/>
</dbReference>
<dbReference type="VEuPathDB" id="AmoebaDB:NF0013100"/>
<evidence type="ECO:0000313" key="4">
    <source>
        <dbReference type="EMBL" id="KAF0979902.1"/>
    </source>
</evidence>
<dbReference type="Pfam" id="PF02179">
    <property type="entry name" value="BAG"/>
    <property type="match status" value="1"/>
</dbReference>
<feature type="coiled-coil region" evidence="1">
    <location>
        <begin position="115"/>
        <end position="149"/>
    </location>
</feature>
<dbReference type="InterPro" id="IPR036533">
    <property type="entry name" value="BAG_dom_sf"/>
</dbReference>
<dbReference type="Proteomes" id="UP000444721">
    <property type="component" value="Unassembled WGS sequence"/>
</dbReference>
<dbReference type="PROSITE" id="PS51035">
    <property type="entry name" value="BAG"/>
    <property type="match status" value="1"/>
</dbReference>
<dbReference type="InterPro" id="IPR029071">
    <property type="entry name" value="Ubiquitin-like_domsf"/>
</dbReference>
<dbReference type="RefSeq" id="XP_044564615.1">
    <property type="nucleotide sequence ID" value="XM_044700860.1"/>
</dbReference>
<dbReference type="VEuPathDB" id="AmoebaDB:FDP41_001055"/>
<organism evidence="4 5">
    <name type="scientific">Naegleria fowleri</name>
    <name type="common">Brain eating amoeba</name>
    <dbReference type="NCBI Taxonomy" id="5763"/>
    <lineage>
        <taxon>Eukaryota</taxon>
        <taxon>Discoba</taxon>
        <taxon>Heterolobosea</taxon>
        <taxon>Tetramitia</taxon>
        <taxon>Eutetramitia</taxon>
        <taxon>Vahlkampfiidae</taxon>
        <taxon>Naegleria</taxon>
    </lineage>
</organism>
<dbReference type="OrthoDB" id="333905at2759"/>
<evidence type="ECO:0000259" key="2">
    <source>
        <dbReference type="PROSITE" id="PS50053"/>
    </source>
</evidence>
<dbReference type="PROSITE" id="PS50053">
    <property type="entry name" value="UBIQUITIN_2"/>
    <property type="match status" value="1"/>
</dbReference>
<dbReference type="GO" id="GO:0051087">
    <property type="term" value="F:protein-folding chaperone binding"/>
    <property type="evidence" value="ECO:0007669"/>
    <property type="project" value="InterPro"/>
</dbReference>
<dbReference type="SUPFAM" id="SSF63491">
    <property type="entry name" value="BAG domain"/>
    <property type="match status" value="1"/>
</dbReference>
<dbReference type="CDD" id="cd01767">
    <property type="entry name" value="UBX"/>
    <property type="match status" value="1"/>
</dbReference>
<evidence type="ECO:0000256" key="1">
    <source>
        <dbReference type="SAM" id="Coils"/>
    </source>
</evidence>
<evidence type="ECO:0008006" key="6">
    <source>
        <dbReference type="Google" id="ProtNLM"/>
    </source>
</evidence>
<feature type="domain" description="Ubiquitin-like" evidence="2">
    <location>
        <begin position="6"/>
        <end position="80"/>
    </location>
</feature>
<dbReference type="Pfam" id="PF00240">
    <property type="entry name" value="ubiquitin"/>
    <property type="match status" value="1"/>
</dbReference>
<feature type="domain" description="BAG" evidence="3">
    <location>
        <begin position="121"/>
        <end position="202"/>
    </location>
</feature>
<evidence type="ECO:0000259" key="3">
    <source>
        <dbReference type="PROSITE" id="PS51035"/>
    </source>
</evidence>
<comment type="caution">
    <text evidence="4">The sequence shown here is derived from an EMBL/GenBank/DDBJ whole genome shotgun (WGS) entry which is preliminary data.</text>
</comment>
<dbReference type="InterPro" id="IPR003103">
    <property type="entry name" value="BAG_domain"/>
</dbReference>
<dbReference type="GeneID" id="68108273"/>
<dbReference type="EMBL" id="VFQX01000022">
    <property type="protein sequence ID" value="KAF0979902.1"/>
    <property type="molecule type" value="Genomic_DNA"/>
</dbReference>
<evidence type="ECO:0000313" key="5">
    <source>
        <dbReference type="Proteomes" id="UP000444721"/>
    </source>
</evidence>